<dbReference type="Proteomes" id="UP000247480">
    <property type="component" value="Unassembled WGS sequence"/>
</dbReference>
<dbReference type="EMBL" id="BGJZ01000286">
    <property type="protein sequence ID" value="GBH11999.1"/>
    <property type="molecule type" value="Genomic_DNA"/>
</dbReference>
<dbReference type="AlphaFoldDB" id="A0A2V0QG55"/>
<organism evidence="1 2">
    <name type="scientific">Pseudomonas syringae pv. actinidiae</name>
    <dbReference type="NCBI Taxonomy" id="103796"/>
    <lineage>
        <taxon>Bacteria</taxon>
        <taxon>Pseudomonadati</taxon>
        <taxon>Pseudomonadota</taxon>
        <taxon>Gammaproteobacteria</taxon>
        <taxon>Pseudomonadales</taxon>
        <taxon>Pseudomonadaceae</taxon>
        <taxon>Pseudomonas</taxon>
        <taxon>Pseudomonas syringae</taxon>
    </lineage>
</organism>
<proteinExistence type="predicted"/>
<reference evidence="1 2" key="1">
    <citation type="submission" date="2018-04" db="EMBL/GenBank/DDBJ databases">
        <title>Draft genome sequence of Pseudomonas syringae pv. actinidiae biovar 1 strains isolated from kiwifruit in Kagawa prefecture.</title>
        <authorList>
            <person name="Tabuchi M."/>
            <person name="Saito M."/>
            <person name="Fujiwara S."/>
            <person name="Sasa N."/>
            <person name="Akimitsu K."/>
            <person name="Gomi K."/>
            <person name="Konishi-Sugita S."/>
            <person name="Hamano K."/>
            <person name="Kataoka I."/>
        </authorList>
    </citation>
    <scope>NUCLEOTIDE SEQUENCE [LARGE SCALE GENOMIC DNA]</scope>
    <source>
        <strain evidence="1 2">MAFF212206</strain>
    </source>
</reference>
<gene>
    <name evidence="1" type="ORF">KPSA1_05461</name>
</gene>
<name>A0A2V0QG55_PSESF</name>
<accession>A0A2V0QG55</accession>
<protein>
    <submittedName>
        <fullName evidence="1">Uncharacterized protein</fullName>
    </submittedName>
</protein>
<evidence type="ECO:0000313" key="1">
    <source>
        <dbReference type="EMBL" id="GBH11999.1"/>
    </source>
</evidence>
<sequence>MLRSYSDALLVFRSAIIASIKKPRFAGRGFRACGGRLSSGDEGLTSTLDHSLQRLCAGVLIGVQAFAVTSDAVFVDDGEAEAAFASGHDQAVHRGKSMGKRVNCMLSLSIHIQGVS</sequence>
<evidence type="ECO:0000313" key="2">
    <source>
        <dbReference type="Proteomes" id="UP000247480"/>
    </source>
</evidence>
<comment type="caution">
    <text evidence="1">The sequence shown here is derived from an EMBL/GenBank/DDBJ whole genome shotgun (WGS) entry which is preliminary data.</text>
</comment>